<gene>
    <name evidence="4" type="ORF">H8N03_05160</name>
</gene>
<dbReference type="EMBL" id="JACORT010000001">
    <property type="protein sequence ID" value="MBC5782323.1"/>
    <property type="molecule type" value="Genomic_DNA"/>
</dbReference>
<organism evidence="4 5">
    <name type="scientific">Ramlibacter cellulosilyticus</name>
    <dbReference type="NCBI Taxonomy" id="2764187"/>
    <lineage>
        <taxon>Bacteria</taxon>
        <taxon>Pseudomonadati</taxon>
        <taxon>Pseudomonadota</taxon>
        <taxon>Betaproteobacteria</taxon>
        <taxon>Burkholderiales</taxon>
        <taxon>Comamonadaceae</taxon>
        <taxon>Ramlibacter</taxon>
    </lineage>
</organism>
<dbReference type="Pfam" id="PF00497">
    <property type="entry name" value="SBP_bac_3"/>
    <property type="match status" value="1"/>
</dbReference>
<dbReference type="Gene3D" id="3.40.190.10">
    <property type="entry name" value="Periplasmic binding protein-like II"/>
    <property type="match status" value="2"/>
</dbReference>
<evidence type="ECO:0000313" key="4">
    <source>
        <dbReference type="EMBL" id="MBC5782323.1"/>
    </source>
</evidence>
<reference evidence="4" key="1">
    <citation type="submission" date="2020-08" db="EMBL/GenBank/DDBJ databases">
        <title>Ramlibacter sp. USB13 16S ribosomal RNA gene genome sequencing and assembly.</title>
        <authorList>
            <person name="Kang M."/>
        </authorList>
    </citation>
    <scope>NUCLEOTIDE SEQUENCE</scope>
    <source>
        <strain evidence="4">USB13</strain>
    </source>
</reference>
<dbReference type="SMART" id="SM00062">
    <property type="entry name" value="PBPb"/>
    <property type="match status" value="1"/>
</dbReference>
<comment type="caution">
    <text evidence="4">The sequence shown here is derived from an EMBL/GenBank/DDBJ whole genome shotgun (WGS) entry which is preliminary data.</text>
</comment>
<dbReference type="RefSeq" id="WP_187075025.1">
    <property type="nucleotide sequence ID" value="NZ_JACORT010000001.1"/>
</dbReference>
<accession>A0A923SAK2</accession>
<feature type="domain" description="Solute-binding protein family 3/N-terminal" evidence="3">
    <location>
        <begin position="36"/>
        <end position="255"/>
    </location>
</feature>
<keyword evidence="5" id="KW-1185">Reference proteome</keyword>
<evidence type="ECO:0000256" key="2">
    <source>
        <dbReference type="SAM" id="SignalP"/>
    </source>
</evidence>
<dbReference type="PANTHER" id="PTHR35936:SF17">
    <property type="entry name" value="ARGININE-BINDING EXTRACELLULAR PROTEIN ARTP"/>
    <property type="match status" value="1"/>
</dbReference>
<feature type="chain" id="PRO_5036908075" evidence="2">
    <location>
        <begin position="26"/>
        <end position="268"/>
    </location>
</feature>
<evidence type="ECO:0000256" key="1">
    <source>
        <dbReference type="ARBA" id="ARBA00022729"/>
    </source>
</evidence>
<name>A0A923SAK2_9BURK</name>
<dbReference type="PROSITE" id="PS51257">
    <property type="entry name" value="PROKAR_LIPOPROTEIN"/>
    <property type="match status" value="1"/>
</dbReference>
<dbReference type="SUPFAM" id="SSF53850">
    <property type="entry name" value="Periplasmic binding protein-like II"/>
    <property type="match status" value="1"/>
</dbReference>
<dbReference type="PANTHER" id="PTHR35936">
    <property type="entry name" value="MEMBRANE-BOUND LYTIC MUREIN TRANSGLYCOSYLASE F"/>
    <property type="match status" value="1"/>
</dbReference>
<evidence type="ECO:0000259" key="3">
    <source>
        <dbReference type="SMART" id="SM00062"/>
    </source>
</evidence>
<proteinExistence type="predicted"/>
<protein>
    <submittedName>
        <fullName evidence="4">Transporter substrate-binding domain-containing protein</fullName>
    </submittedName>
</protein>
<dbReference type="Proteomes" id="UP000608513">
    <property type="component" value="Unassembled WGS sequence"/>
</dbReference>
<feature type="signal peptide" evidence="2">
    <location>
        <begin position="1"/>
        <end position="25"/>
    </location>
</feature>
<keyword evidence="1 2" id="KW-0732">Signal</keyword>
<dbReference type="InterPro" id="IPR001638">
    <property type="entry name" value="Solute-binding_3/MltF_N"/>
</dbReference>
<dbReference type="AlphaFoldDB" id="A0A923SAK2"/>
<evidence type="ECO:0000313" key="5">
    <source>
        <dbReference type="Proteomes" id="UP000608513"/>
    </source>
</evidence>
<sequence length="268" mass="28908">MRLKNLARRVLLLATLSTACLAAHADTLDTIRANKKIRVSIDLAVPPSGMTDANMKPTGSDYDVAVLLAKDLGVALEVVPTVGATRIPNLQTGKADIIISTLAWTPERAKVVDYSIPYAPQISLVGGVKGLNVKSFADLAGKSVAVNRSTTQDKDLTDNAKGATVVRYDDDAGVITAVVTGQADLVGTSSALFKTMQEKAPQRQLEQKFVLRVNDLGIGVRKDDPKLLAWINDWVRANHKNGKLSAIFKKYHGQDIPQDVVEKWLAAK</sequence>